<dbReference type="InterPro" id="IPR036465">
    <property type="entry name" value="vWFA_dom_sf"/>
</dbReference>
<name>A0A6N9HGD7_9BURK</name>
<evidence type="ECO:0000259" key="1">
    <source>
        <dbReference type="Pfam" id="PF01882"/>
    </source>
</evidence>
<dbReference type="SUPFAM" id="SSF53300">
    <property type="entry name" value="vWA-like"/>
    <property type="match status" value="1"/>
</dbReference>
<dbReference type="InterPro" id="IPR006311">
    <property type="entry name" value="TAT_signal"/>
</dbReference>
<dbReference type="Gene3D" id="3.40.50.410">
    <property type="entry name" value="von Willebrand factor, type A domain"/>
    <property type="match status" value="1"/>
</dbReference>
<protein>
    <submittedName>
        <fullName evidence="2">DUF58 domain-containing protein</fullName>
    </submittedName>
</protein>
<evidence type="ECO:0000313" key="3">
    <source>
        <dbReference type="Proteomes" id="UP000448575"/>
    </source>
</evidence>
<dbReference type="RefSeq" id="WP_161025648.1">
    <property type="nucleotide sequence ID" value="NZ_WWCJ01000007.1"/>
</dbReference>
<dbReference type="Proteomes" id="UP000448575">
    <property type="component" value="Unassembled WGS sequence"/>
</dbReference>
<organism evidence="2 3">
    <name type="scientific">Pseudoduganella guangdongensis</name>
    <dbReference type="NCBI Taxonomy" id="2692179"/>
    <lineage>
        <taxon>Bacteria</taxon>
        <taxon>Pseudomonadati</taxon>
        <taxon>Pseudomonadota</taxon>
        <taxon>Betaproteobacteria</taxon>
        <taxon>Burkholderiales</taxon>
        <taxon>Oxalobacteraceae</taxon>
        <taxon>Telluria group</taxon>
        <taxon>Pseudoduganella</taxon>
    </lineage>
</organism>
<gene>
    <name evidence="2" type="ORF">GTP41_11080</name>
</gene>
<dbReference type="InterPro" id="IPR002881">
    <property type="entry name" value="DUF58"/>
</dbReference>
<dbReference type="EMBL" id="WWCJ01000007">
    <property type="protein sequence ID" value="MYN02641.1"/>
    <property type="molecule type" value="Genomic_DNA"/>
</dbReference>
<reference evidence="2 3" key="1">
    <citation type="submission" date="2019-12" db="EMBL/GenBank/DDBJ databases">
        <title>Novel species isolated from a subtropical stream in China.</title>
        <authorList>
            <person name="Lu H."/>
        </authorList>
    </citation>
    <scope>NUCLEOTIDE SEQUENCE [LARGE SCALE GENOMIC DNA]</scope>
    <source>
        <strain evidence="2 3">DS3</strain>
    </source>
</reference>
<dbReference type="PANTHER" id="PTHR33608">
    <property type="entry name" value="BLL2464 PROTEIN"/>
    <property type="match status" value="1"/>
</dbReference>
<evidence type="ECO:0000313" key="2">
    <source>
        <dbReference type="EMBL" id="MYN02641.1"/>
    </source>
</evidence>
<sequence>MKPTRRMFLALAGLTALGVPASLWPQLQAPWQMLGGALLLAAGADALLARRRPALRAERSVGGVLPVGAWHEVRLTVHNEGPRALQLDVFDDYPPAWELEGMPHATRLAPGAFASIAYRVRPHERGDGAFGMPWLRVAGPLGLWQATHRAGPEQVAKVFPDVARLLGQALRATDRQAPTSGSLVKRQRGEGTDFRQLREYRRGDSLRSIDWKATARHRKPISREYQVERDQQVVFLLDTGRRMLARDGDISHFDHALYAVLTLSFVAGKQGDAVGLMSFGVDNRWLPPAKGRVGLDRMLAGVYDVQPGESAPDYLRAANDLLNRLGRRAFVVLVTNVRDEDDDALRQAVDLLSSRHLVLCASLRERALDAASSAPVQGFDDALRLAASEHYLAQRQEAIRRLGLRSGHLVDVAPEQLAGALLNRYLEIKESGAL</sequence>
<comment type="caution">
    <text evidence="2">The sequence shown here is derived from an EMBL/GenBank/DDBJ whole genome shotgun (WGS) entry which is preliminary data.</text>
</comment>
<proteinExistence type="predicted"/>
<keyword evidence="3" id="KW-1185">Reference proteome</keyword>
<feature type="domain" description="DUF58" evidence="1">
    <location>
        <begin position="197"/>
        <end position="366"/>
    </location>
</feature>
<accession>A0A6N9HGD7</accession>
<dbReference type="AlphaFoldDB" id="A0A6N9HGD7"/>
<dbReference type="PROSITE" id="PS51318">
    <property type="entry name" value="TAT"/>
    <property type="match status" value="1"/>
</dbReference>
<dbReference type="PANTHER" id="PTHR33608:SF3">
    <property type="entry name" value="SLR2013 PROTEIN"/>
    <property type="match status" value="1"/>
</dbReference>
<dbReference type="Pfam" id="PF01882">
    <property type="entry name" value="DUF58"/>
    <property type="match status" value="1"/>
</dbReference>